<dbReference type="EMBL" id="AGNL01008814">
    <property type="protein sequence ID" value="EJK70261.1"/>
    <property type="molecule type" value="Genomic_DNA"/>
</dbReference>
<evidence type="ECO:0000313" key="3">
    <source>
        <dbReference type="Proteomes" id="UP000266841"/>
    </source>
</evidence>
<dbReference type="AlphaFoldDB" id="K0TA55"/>
<feature type="region of interest" description="Disordered" evidence="1">
    <location>
        <begin position="1"/>
        <end position="34"/>
    </location>
</feature>
<feature type="compositionally biased region" description="Acidic residues" evidence="1">
    <location>
        <begin position="1"/>
        <end position="15"/>
    </location>
</feature>
<dbReference type="Proteomes" id="UP000266841">
    <property type="component" value="Unassembled WGS sequence"/>
</dbReference>
<evidence type="ECO:0000313" key="2">
    <source>
        <dbReference type="EMBL" id="EJK70261.1"/>
    </source>
</evidence>
<name>K0TA55_THAOC</name>
<accession>K0TA55</accession>
<evidence type="ECO:0000256" key="1">
    <source>
        <dbReference type="SAM" id="MobiDB-lite"/>
    </source>
</evidence>
<organism evidence="2 3">
    <name type="scientific">Thalassiosira oceanica</name>
    <name type="common">Marine diatom</name>
    <dbReference type="NCBI Taxonomy" id="159749"/>
    <lineage>
        <taxon>Eukaryota</taxon>
        <taxon>Sar</taxon>
        <taxon>Stramenopiles</taxon>
        <taxon>Ochrophyta</taxon>
        <taxon>Bacillariophyta</taxon>
        <taxon>Coscinodiscophyceae</taxon>
        <taxon>Thalassiosirophycidae</taxon>
        <taxon>Thalassiosirales</taxon>
        <taxon>Thalassiosiraceae</taxon>
        <taxon>Thalassiosira</taxon>
    </lineage>
</organism>
<reference evidence="2 3" key="1">
    <citation type="journal article" date="2012" name="Genome Biol.">
        <title>Genome and low-iron response of an oceanic diatom adapted to chronic iron limitation.</title>
        <authorList>
            <person name="Lommer M."/>
            <person name="Specht M."/>
            <person name="Roy A.S."/>
            <person name="Kraemer L."/>
            <person name="Andreson R."/>
            <person name="Gutowska M.A."/>
            <person name="Wolf J."/>
            <person name="Bergner S.V."/>
            <person name="Schilhabel M.B."/>
            <person name="Klostermeier U.C."/>
            <person name="Beiko R.G."/>
            <person name="Rosenstiel P."/>
            <person name="Hippler M."/>
            <person name="Laroche J."/>
        </authorList>
    </citation>
    <scope>NUCLEOTIDE SEQUENCE [LARGE SCALE GENOMIC DNA]</scope>
    <source>
        <strain evidence="2 3">CCMP1005</strain>
    </source>
</reference>
<proteinExistence type="predicted"/>
<comment type="caution">
    <text evidence="2">The sequence shown here is derived from an EMBL/GenBank/DDBJ whole genome shotgun (WGS) entry which is preliminary data.</text>
</comment>
<sequence length="170" mass="19663">PDGSSDEDDDDEDGGFDCPFEIKAEKSPFGPGTVYTTNEEVHHSVTYPEKYFNRGEGLKDLTLDEYLRLVRIERIRGEDKDEDKQPKTKLLNKSGYMLSYDIHKTRTLRSFQLATGTLTPRCRGHEWLFLGLGVECFSVRKRLTGRRHLRGSFLFPFLFPLRSMSRVHLS</sequence>
<feature type="non-terminal residue" evidence="2">
    <location>
        <position position="1"/>
    </location>
</feature>
<protein>
    <submittedName>
        <fullName evidence="2">Uncharacterized protein</fullName>
    </submittedName>
</protein>
<gene>
    <name evidence="2" type="ORF">THAOC_08393</name>
</gene>
<keyword evidence="3" id="KW-1185">Reference proteome</keyword>